<dbReference type="InterPro" id="IPR025886">
    <property type="entry name" value="PP2-like"/>
</dbReference>
<dbReference type="EMBL" id="ASHM01054799">
    <property type="protein sequence ID" value="PNX87797.1"/>
    <property type="molecule type" value="Genomic_DNA"/>
</dbReference>
<dbReference type="Proteomes" id="UP000236291">
    <property type="component" value="Unassembled WGS sequence"/>
</dbReference>
<proteinExistence type="predicted"/>
<organism evidence="1 2">
    <name type="scientific">Trifolium pratense</name>
    <name type="common">Red clover</name>
    <dbReference type="NCBI Taxonomy" id="57577"/>
    <lineage>
        <taxon>Eukaryota</taxon>
        <taxon>Viridiplantae</taxon>
        <taxon>Streptophyta</taxon>
        <taxon>Embryophyta</taxon>
        <taxon>Tracheophyta</taxon>
        <taxon>Spermatophyta</taxon>
        <taxon>Magnoliopsida</taxon>
        <taxon>eudicotyledons</taxon>
        <taxon>Gunneridae</taxon>
        <taxon>Pentapetalae</taxon>
        <taxon>rosids</taxon>
        <taxon>fabids</taxon>
        <taxon>Fabales</taxon>
        <taxon>Fabaceae</taxon>
        <taxon>Papilionoideae</taxon>
        <taxon>50 kb inversion clade</taxon>
        <taxon>NPAAA clade</taxon>
        <taxon>Hologalegina</taxon>
        <taxon>IRL clade</taxon>
        <taxon>Trifolieae</taxon>
        <taxon>Trifolium</taxon>
    </lineage>
</organism>
<dbReference type="AlphaFoldDB" id="A0A2K3MAI7"/>
<sequence>LPEVAKLIHVWWLEIRGMINTLALSANTQYGAYLVFKMIDLRVFLWTYHLVSKVAITTLKLRRLQDRVVGLPRPNIKSDGWLEIEMGELFTSGLEHEEVHMSVIETKALKGNFFFEGIEIRPKEDVVDAVTVAVVANAAIAVAATRNAAVAT</sequence>
<evidence type="ECO:0000313" key="2">
    <source>
        <dbReference type="Proteomes" id="UP000236291"/>
    </source>
</evidence>
<dbReference type="STRING" id="57577.A0A2K3MAI7"/>
<dbReference type="PANTHER" id="PTHR32278">
    <property type="entry name" value="F-BOX DOMAIN-CONTAINING PROTEIN"/>
    <property type="match status" value="1"/>
</dbReference>
<evidence type="ECO:0000313" key="1">
    <source>
        <dbReference type="EMBL" id="PNX87797.1"/>
    </source>
</evidence>
<comment type="caution">
    <text evidence="1">The sequence shown here is derived from an EMBL/GenBank/DDBJ whole genome shotgun (WGS) entry which is preliminary data.</text>
</comment>
<reference evidence="1 2" key="1">
    <citation type="journal article" date="2014" name="Am. J. Bot.">
        <title>Genome assembly and annotation for red clover (Trifolium pratense; Fabaceae).</title>
        <authorList>
            <person name="Istvanek J."/>
            <person name="Jaros M."/>
            <person name="Krenek A."/>
            <person name="Repkova J."/>
        </authorList>
    </citation>
    <scope>NUCLEOTIDE SEQUENCE [LARGE SCALE GENOMIC DNA]</scope>
    <source>
        <strain evidence="2">cv. Tatra</strain>
        <tissue evidence="1">Young leaves</tissue>
    </source>
</reference>
<feature type="non-terminal residue" evidence="1">
    <location>
        <position position="1"/>
    </location>
</feature>
<dbReference type="PANTHER" id="PTHR32278:SF131">
    <property type="entry name" value="F-BOX PROTEIN PP2-A13"/>
    <property type="match status" value="1"/>
</dbReference>
<accession>A0A2K3MAI7</accession>
<name>A0A2K3MAI7_TRIPR</name>
<dbReference type="Pfam" id="PF14299">
    <property type="entry name" value="PP2"/>
    <property type="match status" value="1"/>
</dbReference>
<reference evidence="1 2" key="2">
    <citation type="journal article" date="2017" name="Front. Plant Sci.">
        <title>Gene Classification and Mining of Molecular Markers Useful in Red Clover (Trifolium pratense) Breeding.</title>
        <authorList>
            <person name="Istvanek J."/>
            <person name="Dluhosova J."/>
            <person name="Dluhos P."/>
            <person name="Patkova L."/>
            <person name="Nedelnik J."/>
            <person name="Repkova J."/>
        </authorList>
    </citation>
    <scope>NUCLEOTIDE SEQUENCE [LARGE SCALE GENOMIC DNA]</scope>
    <source>
        <strain evidence="2">cv. Tatra</strain>
        <tissue evidence="1">Young leaves</tissue>
    </source>
</reference>
<protein>
    <submittedName>
        <fullName evidence="1">F-box protein PP2-B1</fullName>
    </submittedName>
</protein>
<gene>
    <name evidence="1" type="ORF">L195_g043893</name>
</gene>